<dbReference type="EMBL" id="NIQC01000004">
    <property type="protein sequence ID" value="OWZ84427.1"/>
    <property type="molecule type" value="Genomic_DNA"/>
</dbReference>
<evidence type="ECO:0000313" key="4">
    <source>
        <dbReference type="EMBL" id="OWZ84427.1"/>
    </source>
</evidence>
<sequence length="165" mass="19624">MLIRQGVISDFERLNWAWRKDNIPTQKIFKDRILEGKQEFWVVESSEHEELLGEFHIVWNSFDPYEADGLSRAYICAFRIHPEYRGQGLGRKLKDRVLQRVKEAGKTQVTIGVKSDRPEIREMYKKWGFTELIKTKDVDHHNFDSYGNPNFVDNSIELYLKYLIN</sequence>
<dbReference type="CDD" id="cd04301">
    <property type="entry name" value="NAT_SF"/>
    <property type="match status" value="1"/>
</dbReference>
<dbReference type="InterPro" id="IPR016181">
    <property type="entry name" value="Acyl_CoA_acyltransferase"/>
</dbReference>
<name>A0A226C1Z2_9FIRM</name>
<dbReference type="PROSITE" id="PS51186">
    <property type="entry name" value="GNAT"/>
    <property type="match status" value="1"/>
</dbReference>
<dbReference type="RefSeq" id="WP_089022758.1">
    <property type="nucleotide sequence ID" value="NZ_NIQC01000004.1"/>
</dbReference>
<keyword evidence="2" id="KW-0012">Acyltransferase</keyword>
<proteinExistence type="predicted"/>
<dbReference type="Pfam" id="PF00583">
    <property type="entry name" value="Acetyltransf_1"/>
    <property type="match status" value="1"/>
</dbReference>
<feature type="domain" description="N-acetyltransferase" evidence="3">
    <location>
        <begin position="1"/>
        <end position="165"/>
    </location>
</feature>
<dbReference type="Gene3D" id="3.40.630.30">
    <property type="match status" value="1"/>
</dbReference>
<dbReference type="InterPro" id="IPR050680">
    <property type="entry name" value="YpeA/RimI_acetyltransf"/>
</dbReference>
<evidence type="ECO:0000256" key="1">
    <source>
        <dbReference type="ARBA" id="ARBA00022679"/>
    </source>
</evidence>
<keyword evidence="1" id="KW-0808">Transferase</keyword>
<evidence type="ECO:0000313" key="5">
    <source>
        <dbReference type="Proteomes" id="UP000214588"/>
    </source>
</evidence>
<dbReference type="OrthoDB" id="7365228at2"/>
<dbReference type="PANTHER" id="PTHR43420">
    <property type="entry name" value="ACETYLTRANSFERASE"/>
    <property type="match status" value="1"/>
</dbReference>
<dbReference type="Proteomes" id="UP000214588">
    <property type="component" value="Unassembled WGS sequence"/>
</dbReference>
<organism evidence="4 5">
    <name type="scientific">Natranaerobius trueperi</name>
    <dbReference type="NCBI Taxonomy" id="759412"/>
    <lineage>
        <taxon>Bacteria</taxon>
        <taxon>Bacillati</taxon>
        <taxon>Bacillota</taxon>
        <taxon>Clostridia</taxon>
        <taxon>Natranaerobiales</taxon>
        <taxon>Natranaerobiaceae</taxon>
        <taxon>Natranaerobius</taxon>
    </lineage>
</organism>
<accession>A0A226C1Z2</accession>
<gene>
    <name evidence="4" type="ORF">CDO51_02670</name>
</gene>
<dbReference type="AlphaFoldDB" id="A0A226C1Z2"/>
<keyword evidence="5" id="KW-1185">Reference proteome</keyword>
<dbReference type="SUPFAM" id="SSF55729">
    <property type="entry name" value="Acyl-CoA N-acyltransferases (Nat)"/>
    <property type="match status" value="1"/>
</dbReference>
<reference evidence="4 5" key="1">
    <citation type="submission" date="2017-06" db="EMBL/GenBank/DDBJ databases">
        <title>Draft Genome Sequence of Natranaerobius trueperi halophilic, alkalithermophilic bacteria from soda lakes.</title>
        <authorList>
            <person name="Zhao B."/>
        </authorList>
    </citation>
    <scope>NUCLEOTIDE SEQUENCE [LARGE SCALE GENOMIC DNA]</scope>
    <source>
        <strain evidence="4 5">DSM 18760</strain>
    </source>
</reference>
<dbReference type="InterPro" id="IPR000182">
    <property type="entry name" value="GNAT_dom"/>
</dbReference>
<dbReference type="GO" id="GO:0016747">
    <property type="term" value="F:acyltransferase activity, transferring groups other than amino-acyl groups"/>
    <property type="evidence" value="ECO:0007669"/>
    <property type="project" value="InterPro"/>
</dbReference>
<evidence type="ECO:0000259" key="3">
    <source>
        <dbReference type="PROSITE" id="PS51186"/>
    </source>
</evidence>
<comment type="caution">
    <text evidence="4">The sequence shown here is derived from an EMBL/GenBank/DDBJ whole genome shotgun (WGS) entry which is preliminary data.</text>
</comment>
<protein>
    <recommendedName>
        <fullName evidence="3">N-acetyltransferase domain-containing protein</fullName>
    </recommendedName>
</protein>
<evidence type="ECO:0000256" key="2">
    <source>
        <dbReference type="ARBA" id="ARBA00023315"/>
    </source>
</evidence>